<reference evidence="2" key="1">
    <citation type="journal article" date="2018" name="Nat. Plants">
        <title>Whole-genome landscape of Medicago truncatula symbiotic genes.</title>
        <authorList>
            <person name="Pecrix Y."/>
            <person name="Staton S.E."/>
            <person name="Sallet E."/>
            <person name="Lelandais-Briere C."/>
            <person name="Moreau S."/>
            <person name="Carrere S."/>
            <person name="Blein T."/>
            <person name="Jardinaud M.F."/>
            <person name="Latrasse D."/>
            <person name="Zouine M."/>
            <person name="Zahm M."/>
            <person name="Kreplak J."/>
            <person name="Mayjonade B."/>
            <person name="Satge C."/>
            <person name="Perez M."/>
            <person name="Cauet S."/>
            <person name="Marande W."/>
            <person name="Chantry-Darmon C."/>
            <person name="Lopez-Roques C."/>
            <person name="Bouchez O."/>
            <person name="Berard A."/>
            <person name="Debelle F."/>
            <person name="Munos S."/>
            <person name="Bendahmane A."/>
            <person name="Berges H."/>
            <person name="Niebel A."/>
            <person name="Buitink J."/>
            <person name="Frugier F."/>
            <person name="Benhamed M."/>
            <person name="Crespi M."/>
            <person name="Gouzy J."/>
            <person name="Gamas P."/>
        </authorList>
    </citation>
    <scope>NUCLEOTIDE SEQUENCE [LARGE SCALE GENOMIC DNA]</scope>
    <source>
        <strain evidence="2">cv. Jemalong A17</strain>
    </source>
</reference>
<accession>A0A396J851</accession>
<organism evidence="1 2">
    <name type="scientific">Medicago truncatula</name>
    <name type="common">Barrel medic</name>
    <name type="synonym">Medicago tribuloides</name>
    <dbReference type="NCBI Taxonomy" id="3880"/>
    <lineage>
        <taxon>Eukaryota</taxon>
        <taxon>Viridiplantae</taxon>
        <taxon>Streptophyta</taxon>
        <taxon>Embryophyta</taxon>
        <taxon>Tracheophyta</taxon>
        <taxon>Spermatophyta</taxon>
        <taxon>Magnoliopsida</taxon>
        <taxon>eudicotyledons</taxon>
        <taxon>Gunneridae</taxon>
        <taxon>Pentapetalae</taxon>
        <taxon>rosids</taxon>
        <taxon>fabids</taxon>
        <taxon>Fabales</taxon>
        <taxon>Fabaceae</taxon>
        <taxon>Papilionoideae</taxon>
        <taxon>50 kb inversion clade</taxon>
        <taxon>NPAAA clade</taxon>
        <taxon>Hologalegina</taxon>
        <taxon>IRL clade</taxon>
        <taxon>Trifolieae</taxon>
        <taxon>Medicago</taxon>
    </lineage>
</organism>
<dbReference type="Gramene" id="rna10502">
    <property type="protein sequence ID" value="RHN74429.1"/>
    <property type="gene ID" value="gene10502"/>
</dbReference>
<dbReference type="AlphaFoldDB" id="A0A396J851"/>
<evidence type="ECO:0000313" key="1">
    <source>
        <dbReference type="EMBL" id="RHN74429.1"/>
    </source>
</evidence>
<evidence type="ECO:0000313" key="2">
    <source>
        <dbReference type="Proteomes" id="UP000265566"/>
    </source>
</evidence>
<name>A0A396J851_MEDTR</name>
<dbReference type="EMBL" id="PSQE01000002">
    <property type="protein sequence ID" value="RHN74429.1"/>
    <property type="molecule type" value="Genomic_DNA"/>
</dbReference>
<sequence length="46" mass="5298">MNNILMYQLNYSQNNIADCPSVLLVPLFHVTQCVSQPRKCKTNLNM</sequence>
<dbReference type="Proteomes" id="UP000265566">
    <property type="component" value="Chromosome 2"/>
</dbReference>
<comment type="caution">
    <text evidence="1">The sequence shown here is derived from an EMBL/GenBank/DDBJ whole genome shotgun (WGS) entry which is preliminary data.</text>
</comment>
<gene>
    <name evidence="1" type="ORF">MtrunA17_Chr2g0310321</name>
</gene>
<protein>
    <submittedName>
        <fullName evidence="1">Uncharacterized protein</fullName>
    </submittedName>
</protein>
<proteinExistence type="predicted"/>